<organism evidence="2">
    <name type="scientific">bioreactor metagenome</name>
    <dbReference type="NCBI Taxonomy" id="1076179"/>
    <lineage>
        <taxon>unclassified sequences</taxon>
        <taxon>metagenomes</taxon>
        <taxon>ecological metagenomes</taxon>
    </lineage>
</organism>
<proteinExistence type="predicted"/>
<dbReference type="AlphaFoldDB" id="A0A645CCW5"/>
<evidence type="ECO:0000313" key="2">
    <source>
        <dbReference type="EMBL" id="MPM74770.1"/>
    </source>
</evidence>
<name>A0A645CCW5_9ZZZZ</name>
<evidence type="ECO:0000259" key="1">
    <source>
        <dbReference type="Pfam" id="PF02965"/>
    </source>
</evidence>
<protein>
    <recommendedName>
        <fullName evidence="1">AdoMet activation domain-containing protein</fullName>
    </recommendedName>
</protein>
<reference evidence="2" key="1">
    <citation type="submission" date="2019-08" db="EMBL/GenBank/DDBJ databases">
        <authorList>
            <person name="Kucharzyk K."/>
            <person name="Murdoch R.W."/>
            <person name="Higgins S."/>
            <person name="Loffler F."/>
        </authorList>
    </citation>
    <scope>NUCLEOTIDE SEQUENCE</scope>
</reference>
<dbReference type="InterPro" id="IPR004223">
    <property type="entry name" value="VitB12-dep_Met_synth_activ_dom"/>
</dbReference>
<dbReference type="GO" id="GO:0008705">
    <property type="term" value="F:methionine synthase activity"/>
    <property type="evidence" value="ECO:0007669"/>
    <property type="project" value="InterPro"/>
</dbReference>
<sequence>MTKLELNGPVRIIEYKPQQVDVPLQSIRRYLGMGRAQPDDAVEGMIQECLATFLQAAQFKACCRLLPVKMQKGGLDLGAFFAPGKGLAKNLAGCPQAIVFVATTGMASELQRKRAAVASPAKALVLDAIGTAAIEQFCDLLGQQWAAELQGQYLRPRFSPGYGDLPLALQTPLLDALGAQKNIGITLTESLLMIPQKSVSAIVGVGRAGCTELRTDCSACDKQDCAFRL</sequence>
<dbReference type="Gene3D" id="3.40.109.40">
    <property type="match status" value="1"/>
</dbReference>
<dbReference type="InterPro" id="IPR037010">
    <property type="entry name" value="VitB12-dep_Met_synth_activ_sf"/>
</dbReference>
<accession>A0A645CCW5</accession>
<gene>
    <name evidence="2" type="ORF">SDC9_121759</name>
</gene>
<dbReference type="Pfam" id="PF02965">
    <property type="entry name" value="Met_synt_B12"/>
    <property type="match status" value="1"/>
</dbReference>
<comment type="caution">
    <text evidence="2">The sequence shown here is derived from an EMBL/GenBank/DDBJ whole genome shotgun (WGS) entry which is preliminary data.</text>
</comment>
<feature type="domain" description="AdoMet activation" evidence="1">
    <location>
        <begin position="150"/>
        <end position="203"/>
    </location>
</feature>
<dbReference type="SUPFAM" id="SSF56507">
    <property type="entry name" value="Methionine synthase activation domain-like"/>
    <property type="match status" value="1"/>
</dbReference>
<dbReference type="EMBL" id="VSSQ01026184">
    <property type="protein sequence ID" value="MPM74770.1"/>
    <property type="molecule type" value="Genomic_DNA"/>
</dbReference>